<accession>A0AAE0W0C7</accession>
<dbReference type="InterPro" id="IPR029063">
    <property type="entry name" value="SAM-dependent_MTases_sf"/>
</dbReference>
<dbReference type="SUPFAM" id="SSF53335">
    <property type="entry name" value="S-adenosyl-L-methionine-dependent methyltransferases"/>
    <property type="match status" value="1"/>
</dbReference>
<feature type="region of interest" description="Disordered" evidence="5">
    <location>
        <begin position="1"/>
        <end position="21"/>
    </location>
</feature>
<evidence type="ECO:0008006" key="8">
    <source>
        <dbReference type="Google" id="ProtNLM"/>
    </source>
</evidence>
<evidence type="ECO:0000313" key="7">
    <source>
        <dbReference type="Proteomes" id="UP001195483"/>
    </source>
</evidence>
<proteinExistence type="inferred from homology"/>
<dbReference type="GO" id="GO:0008757">
    <property type="term" value="F:S-adenosylmethionine-dependent methyltransferase activity"/>
    <property type="evidence" value="ECO:0007669"/>
    <property type="project" value="TreeGrafter"/>
</dbReference>
<dbReference type="EMBL" id="JAEAOA010001600">
    <property type="protein sequence ID" value="KAK3595665.1"/>
    <property type="molecule type" value="Genomic_DNA"/>
</dbReference>
<evidence type="ECO:0000256" key="4">
    <source>
        <dbReference type="ARBA" id="ARBA00023453"/>
    </source>
</evidence>
<organism evidence="6 7">
    <name type="scientific">Potamilus streckersoni</name>
    <dbReference type="NCBI Taxonomy" id="2493646"/>
    <lineage>
        <taxon>Eukaryota</taxon>
        <taxon>Metazoa</taxon>
        <taxon>Spiralia</taxon>
        <taxon>Lophotrochozoa</taxon>
        <taxon>Mollusca</taxon>
        <taxon>Bivalvia</taxon>
        <taxon>Autobranchia</taxon>
        <taxon>Heteroconchia</taxon>
        <taxon>Palaeoheterodonta</taxon>
        <taxon>Unionida</taxon>
        <taxon>Unionoidea</taxon>
        <taxon>Unionidae</taxon>
        <taxon>Ambleminae</taxon>
        <taxon>Lampsilini</taxon>
        <taxon>Potamilus</taxon>
    </lineage>
</organism>
<reference evidence="6" key="1">
    <citation type="journal article" date="2021" name="Genome Biol. Evol.">
        <title>A High-Quality Reference Genome for a Parasitic Bivalve with Doubly Uniparental Inheritance (Bivalvia: Unionida).</title>
        <authorList>
            <person name="Smith C.H."/>
        </authorList>
    </citation>
    <scope>NUCLEOTIDE SEQUENCE</scope>
    <source>
        <strain evidence="6">CHS0354</strain>
    </source>
</reference>
<dbReference type="GO" id="GO:0032259">
    <property type="term" value="P:methylation"/>
    <property type="evidence" value="ECO:0007669"/>
    <property type="project" value="UniProtKB-KW"/>
</dbReference>
<evidence type="ECO:0000256" key="5">
    <source>
        <dbReference type="SAM" id="MobiDB-lite"/>
    </source>
</evidence>
<protein>
    <recommendedName>
        <fullName evidence="8">Caffeoyl-CoA O-methyltransferase</fullName>
    </recommendedName>
</protein>
<dbReference type="Pfam" id="PF01596">
    <property type="entry name" value="Methyltransf_3"/>
    <property type="match status" value="1"/>
</dbReference>
<keyword evidence="7" id="KW-1185">Reference proteome</keyword>
<evidence type="ECO:0000256" key="1">
    <source>
        <dbReference type="ARBA" id="ARBA00022603"/>
    </source>
</evidence>
<sequence length="286" mass="32660">MSEPKQMAQQPASRGRHRDPMVTKLWELQDKLKSTGATDEIQKTSDDALDLFFKREHYCEDHTSPASPELQQINQMTLIHPWDDLHEQGKTILNLRPGMMSGFLEGQFLQFLVSMSNAKRVLELGMYTGYSALACAEALPDDGEVITCELDPYLETLVKEYFYKSVHGRKISIRIGPALETINKLADDKQSFDIIFLDANKDQYWEYYQVIMDRGLLAPRGTIVVDNALFQGQVYCETKDKMGEGMKAFNENLSRDTRVKTVLVPIRDGVRLIRRIEDMLAKGQAD</sequence>
<dbReference type="GO" id="GO:0008171">
    <property type="term" value="F:O-methyltransferase activity"/>
    <property type="evidence" value="ECO:0007669"/>
    <property type="project" value="InterPro"/>
</dbReference>
<dbReference type="CDD" id="cd02440">
    <property type="entry name" value="AdoMet_MTases"/>
    <property type="match status" value="1"/>
</dbReference>
<evidence type="ECO:0000256" key="3">
    <source>
        <dbReference type="ARBA" id="ARBA00022691"/>
    </source>
</evidence>
<dbReference type="Proteomes" id="UP001195483">
    <property type="component" value="Unassembled WGS sequence"/>
</dbReference>
<keyword evidence="2" id="KW-0808">Transferase</keyword>
<reference evidence="6" key="3">
    <citation type="submission" date="2023-05" db="EMBL/GenBank/DDBJ databases">
        <authorList>
            <person name="Smith C.H."/>
        </authorList>
    </citation>
    <scope>NUCLEOTIDE SEQUENCE</scope>
    <source>
        <strain evidence="6">CHS0354</strain>
        <tissue evidence="6">Mantle</tissue>
    </source>
</reference>
<dbReference type="AlphaFoldDB" id="A0AAE0W0C7"/>
<keyword evidence="1" id="KW-0489">Methyltransferase</keyword>
<name>A0AAE0W0C7_9BIVA</name>
<evidence type="ECO:0000313" key="6">
    <source>
        <dbReference type="EMBL" id="KAK3595665.1"/>
    </source>
</evidence>
<dbReference type="PANTHER" id="PTHR10509">
    <property type="entry name" value="O-METHYLTRANSFERASE-RELATED"/>
    <property type="match status" value="1"/>
</dbReference>
<keyword evidence="3" id="KW-0949">S-adenosyl-L-methionine</keyword>
<comment type="caution">
    <text evidence="6">The sequence shown here is derived from an EMBL/GenBank/DDBJ whole genome shotgun (WGS) entry which is preliminary data.</text>
</comment>
<dbReference type="InterPro" id="IPR050362">
    <property type="entry name" value="Cation-dep_OMT"/>
</dbReference>
<comment type="similarity">
    <text evidence="4">Belongs to the class I-like SAM-binding methyltransferase superfamily. Cation-dependent O-methyltransferase family.</text>
</comment>
<evidence type="ECO:0000256" key="2">
    <source>
        <dbReference type="ARBA" id="ARBA00022679"/>
    </source>
</evidence>
<dbReference type="Gene3D" id="3.40.50.150">
    <property type="entry name" value="Vaccinia Virus protein VP39"/>
    <property type="match status" value="1"/>
</dbReference>
<reference evidence="6" key="2">
    <citation type="journal article" date="2021" name="Genome Biol. Evol.">
        <title>Developing a high-quality reference genome for a parasitic bivalve with doubly uniparental inheritance (Bivalvia: Unionida).</title>
        <authorList>
            <person name="Smith C.H."/>
        </authorList>
    </citation>
    <scope>NUCLEOTIDE SEQUENCE</scope>
    <source>
        <strain evidence="6">CHS0354</strain>
        <tissue evidence="6">Mantle</tissue>
    </source>
</reference>
<dbReference type="PANTHER" id="PTHR10509:SF14">
    <property type="entry name" value="CAFFEOYL-COA O-METHYLTRANSFERASE 3-RELATED"/>
    <property type="match status" value="1"/>
</dbReference>
<gene>
    <name evidence="6" type="ORF">CHS0354_026883</name>
</gene>
<dbReference type="PROSITE" id="PS51682">
    <property type="entry name" value="SAM_OMT_I"/>
    <property type="match status" value="1"/>
</dbReference>
<dbReference type="InterPro" id="IPR002935">
    <property type="entry name" value="SAM_O-MeTrfase"/>
</dbReference>